<evidence type="ECO:0000313" key="3">
    <source>
        <dbReference type="EMBL" id="NDV02723.1"/>
    </source>
</evidence>
<dbReference type="Proteomes" id="UP000474757">
    <property type="component" value="Unassembled WGS sequence"/>
</dbReference>
<dbReference type="CDD" id="cd03205">
    <property type="entry name" value="GST_C_6"/>
    <property type="match status" value="1"/>
</dbReference>
<dbReference type="PROSITE" id="PS50405">
    <property type="entry name" value="GST_CTER"/>
    <property type="match status" value="1"/>
</dbReference>
<dbReference type="RefSeq" id="WP_163896320.1">
    <property type="nucleotide sequence ID" value="NZ_JAAFYS010000004.1"/>
</dbReference>
<reference evidence="3 4" key="1">
    <citation type="submission" date="2020-02" db="EMBL/GenBank/DDBJ databases">
        <title>Pseudoroseicyclus tamarix, sp. nov., isolated from offshore sediment of a Tamarix chinensis forest.</title>
        <authorList>
            <person name="Gai Y."/>
        </authorList>
    </citation>
    <scope>NUCLEOTIDE SEQUENCE [LARGE SCALE GENOMIC DNA]</scope>
    <source>
        <strain evidence="3 4">CLL3-39</strain>
    </source>
</reference>
<evidence type="ECO:0000313" key="4">
    <source>
        <dbReference type="Proteomes" id="UP000474757"/>
    </source>
</evidence>
<sequence length="199" mass="22231">MQLVMSPNSPYVRKVCLLVREAGREAEVEEVAVATTAYDSHPTVLGANPLGRIPALIRPEGPALYDSRVITRYLDDRWHLGLYPEKRLWEVLTLEATAEGILDSAVSAAYEARLRETPDQRWMDAQWEKVARALDAIEGRWMSHLAGPLDIAQISVAAALGYLDFRHAARDWRAGRPDLSAWAARFAERPAMRATMPPG</sequence>
<proteinExistence type="predicted"/>
<dbReference type="PANTHER" id="PTHR43968">
    <property type="match status" value="1"/>
</dbReference>
<dbReference type="Pfam" id="PF13410">
    <property type="entry name" value="GST_C_2"/>
    <property type="match status" value="1"/>
</dbReference>
<dbReference type="SUPFAM" id="SSF47616">
    <property type="entry name" value="GST C-terminal domain-like"/>
    <property type="match status" value="1"/>
</dbReference>
<dbReference type="InterPro" id="IPR036249">
    <property type="entry name" value="Thioredoxin-like_sf"/>
</dbReference>
<feature type="domain" description="GST C-terminal" evidence="2">
    <location>
        <begin position="83"/>
        <end position="199"/>
    </location>
</feature>
<protein>
    <submittedName>
        <fullName evidence="3">Glutathione S-transferase family protein</fullName>
    </submittedName>
</protein>
<accession>A0A6B2JMB0</accession>
<dbReference type="PANTHER" id="PTHR43968:SF6">
    <property type="entry name" value="GLUTATHIONE S-TRANSFERASE OMEGA"/>
    <property type="match status" value="1"/>
</dbReference>
<dbReference type="PROSITE" id="PS50404">
    <property type="entry name" value="GST_NTER"/>
    <property type="match status" value="1"/>
</dbReference>
<dbReference type="Gene3D" id="3.40.30.10">
    <property type="entry name" value="Glutaredoxin"/>
    <property type="match status" value="1"/>
</dbReference>
<dbReference type="GO" id="GO:0005737">
    <property type="term" value="C:cytoplasm"/>
    <property type="evidence" value="ECO:0007669"/>
    <property type="project" value="TreeGrafter"/>
</dbReference>
<keyword evidence="3" id="KW-0808">Transferase</keyword>
<dbReference type="Pfam" id="PF13409">
    <property type="entry name" value="GST_N_2"/>
    <property type="match status" value="1"/>
</dbReference>
<organism evidence="3 4">
    <name type="scientific">Pseudoroseicyclus tamaricis</name>
    <dbReference type="NCBI Taxonomy" id="2705421"/>
    <lineage>
        <taxon>Bacteria</taxon>
        <taxon>Pseudomonadati</taxon>
        <taxon>Pseudomonadota</taxon>
        <taxon>Alphaproteobacteria</taxon>
        <taxon>Rhodobacterales</taxon>
        <taxon>Paracoccaceae</taxon>
        <taxon>Pseudoroseicyclus</taxon>
    </lineage>
</organism>
<dbReference type="GO" id="GO:0016740">
    <property type="term" value="F:transferase activity"/>
    <property type="evidence" value="ECO:0007669"/>
    <property type="project" value="UniProtKB-KW"/>
</dbReference>
<dbReference type="EMBL" id="JAAGAB010000004">
    <property type="protein sequence ID" value="NDV02723.1"/>
    <property type="molecule type" value="Genomic_DNA"/>
</dbReference>
<dbReference type="InterPro" id="IPR036282">
    <property type="entry name" value="Glutathione-S-Trfase_C_sf"/>
</dbReference>
<comment type="caution">
    <text evidence="3">The sequence shown here is derived from an EMBL/GenBank/DDBJ whole genome shotgun (WGS) entry which is preliminary data.</text>
</comment>
<name>A0A6B2JMB0_9RHOB</name>
<dbReference type="AlphaFoldDB" id="A0A6B2JMB0"/>
<evidence type="ECO:0000259" key="2">
    <source>
        <dbReference type="PROSITE" id="PS50405"/>
    </source>
</evidence>
<dbReference type="Gene3D" id="1.20.1050.10">
    <property type="match status" value="1"/>
</dbReference>
<dbReference type="InterPro" id="IPR010987">
    <property type="entry name" value="Glutathione-S-Trfase_C-like"/>
</dbReference>
<dbReference type="InterPro" id="IPR050983">
    <property type="entry name" value="GST_Omega/HSP26"/>
</dbReference>
<keyword evidence="4" id="KW-1185">Reference proteome</keyword>
<gene>
    <name evidence="3" type="ORF">GZA08_17285</name>
</gene>
<dbReference type="SUPFAM" id="SSF52833">
    <property type="entry name" value="Thioredoxin-like"/>
    <property type="match status" value="1"/>
</dbReference>
<feature type="domain" description="GST N-terminal" evidence="1">
    <location>
        <begin position="1"/>
        <end position="82"/>
    </location>
</feature>
<dbReference type="InterPro" id="IPR004045">
    <property type="entry name" value="Glutathione_S-Trfase_N"/>
</dbReference>
<evidence type="ECO:0000259" key="1">
    <source>
        <dbReference type="PROSITE" id="PS50404"/>
    </source>
</evidence>